<organism evidence="3 4">
    <name type="scientific">Allochromatium vinosum (strain ATCC 17899 / DSM 180 / NBRC 103801 / NCIMB 10441 / D)</name>
    <name type="common">Chromatium vinosum</name>
    <dbReference type="NCBI Taxonomy" id="572477"/>
    <lineage>
        <taxon>Bacteria</taxon>
        <taxon>Pseudomonadati</taxon>
        <taxon>Pseudomonadota</taxon>
        <taxon>Gammaproteobacteria</taxon>
        <taxon>Chromatiales</taxon>
        <taxon>Chromatiaceae</taxon>
        <taxon>Allochromatium</taxon>
    </lineage>
</organism>
<proteinExistence type="predicted"/>
<keyword evidence="4" id="KW-1185">Reference proteome</keyword>
<evidence type="ECO:0000313" key="4">
    <source>
        <dbReference type="Proteomes" id="UP000001441"/>
    </source>
</evidence>
<evidence type="ECO:0000313" key="3">
    <source>
        <dbReference type="EMBL" id="ADC64109.1"/>
    </source>
</evidence>
<gene>
    <name evidence="3" type="ordered locus">Alvin_3213</name>
</gene>
<dbReference type="RefSeq" id="WP_012972373.1">
    <property type="nucleotide sequence ID" value="NC_013852.1"/>
</dbReference>
<feature type="domain" description="AAA+ ATPase" evidence="2">
    <location>
        <begin position="24"/>
        <end position="226"/>
    </location>
</feature>
<dbReference type="InterPro" id="IPR003593">
    <property type="entry name" value="AAA+_ATPase"/>
</dbReference>
<dbReference type="AlphaFoldDB" id="D3RW97"/>
<keyword evidence="1" id="KW-0812">Transmembrane</keyword>
<keyword evidence="1" id="KW-0472">Membrane</keyword>
<feature type="transmembrane region" description="Helical" evidence="1">
    <location>
        <begin position="313"/>
        <end position="333"/>
    </location>
</feature>
<keyword evidence="3" id="KW-0614">Plasmid</keyword>
<dbReference type="Gene3D" id="3.40.50.300">
    <property type="entry name" value="P-loop containing nucleotide triphosphate hydrolases"/>
    <property type="match status" value="1"/>
</dbReference>
<dbReference type="InterPro" id="IPR027417">
    <property type="entry name" value="P-loop_NTPase"/>
</dbReference>
<dbReference type="SUPFAM" id="SSF52540">
    <property type="entry name" value="P-loop containing nucleoside triphosphate hydrolases"/>
    <property type="match status" value="1"/>
</dbReference>
<accession>D3RW97</accession>
<dbReference type="KEGG" id="alv:Alvin_3213"/>
<keyword evidence="1" id="KW-1133">Transmembrane helix</keyword>
<protein>
    <submittedName>
        <fullName evidence="3">ATPase</fullName>
    </submittedName>
</protein>
<dbReference type="HOGENOM" id="CLU_056180_0_0_6"/>
<sequence>MMSPRSQLFGRDALLNDLEREIKKGHHVLLTGPIGVGKSALLVAVLQRIEPRESEWYQFDPVASDAEDEPIEPAPLPETPGRHDQVMIYLSEHQGKAQFVQIARRLLETGILKPSTLELAKKYDDLPPSAIEWKKIRRNVNRLSMRDLTQAIIPAIYEWEGRILIGVDDLTSLTPTQQAFWLAILEHAQVIGCASSRKSGLSKLWWKMKHVAVPPLDCRAATDLVRDYIARHGVLIESPGLYIGHVVKQANGNPQAIMDMLESSAREKRLDKRQIREMRHAAGLTYVDFTPVMFIAGAAIIGTRYLAIGLGDTALYVMAGMGAALFLSLRVFMFKGSRGKTGG</sequence>
<geneLocation type="plasmid" evidence="3 4">
    <name>pALVIN01</name>
</geneLocation>
<reference evidence="3 4" key="1">
    <citation type="journal article" date="2011" name="Stand. Genomic Sci.">
        <title>Complete genome sequence of Allochromatium vinosum DSM 180(T).</title>
        <authorList>
            <person name="Weissgerber T."/>
            <person name="Zigann R."/>
            <person name="Bruce D."/>
            <person name="Chang Y.J."/>
            <person name="Detter J.C."/>
            <person name="Han C."/>
            <person name="Hauser L."/>
            <person name="Jeffries C.D."/>
            <person name="Land M."/>
            <person name="Munk A.C."/>
            <person name="Tapia R."/>
            <person name="Dahl C."/>
        </authorList>
    </citation>
    <scope>NUCLEOTIDE SEQUENCE [LARGE SCALE GENOMIC DNA]</scope>
    <source>
        <strain evidence="4">ATCC 17899 / DSM 180 / NBRC 103801 / NCIMB 10441 / D</strain>
        <plasmid evidence="4">Plasmid pALVIN01</plasmid>
    </source>
</reference>
<name>D3RW97_ALLVD</name>
<dbReference type="SMART" id="SM00382">
    <property type="entry name" value="AAA"/>
    <property type="match status" value="1"/>
</dbReference>
<evidence type="ECO:0000259" key="2">
    <source>
        <dbReference type="SMART" id="SM00382"/>
    </source>
</evidence>
<evidence type="ECO:0000256" key="1">
    <source>
        <dbReference type="SAM" id="Phobius"/>
    </source>
</evidence>
<dbReference type="Proteomes" id="UP000001441">
    <property type="component" value="Plasmid pALVIN01"/>
</dbReference>
<dbReference type="EMBL" id="CP001897">
    <property type="protein sequence ID" value="ADC64109.1"/>
    <property type="molecule type" value="Genomic_DNA"/>
</dbReference>
<feature type="transmembrane region" description="Helical" evidence="1">
    <location>
        <begin position="283"/>
        <end position="307"/>
    </location>
</feature>